<dbReference type="SUPFAM" id="SSF47090">
    <property type="entry name" value="PGBD-like"/>
    <property type="match status" value="1"/>
</dbReference>
<dbReference type="InterPro" id="IPR036365">
    <property type="entry name" value="PGBD-like_sf"/>
</dbReference>
<dbReference type="PANTHER" id="PTHR30417:SF1">
    <property type="entry name" value="N-ACETYLMURAMOYL-L-ALANINE AMIDASE AMID"/>
    <property type="match status" value="1"/>
</dbReference>
<dbReference type="GO" id="GO:0009254">
    <property type="term" value="P:peptidoglycan turnover"/>
    <property type="evidence" value="ECO:0007669"/>
    <property type="project" value="TreeGrafter"/>
</dbReference>
<dbReference type="eggNOG" id="COG3023">
    <property type="taxonomic scope" value="Bacteria"/>
</dbReference>
<organism evidence="6 7">
    <name type="scientific">Micavibrio aeruginosavorus (strain ARL-13)</name>
    <dbReference type="NCBI Taxonomy" id="856793"/>
    <lineage>
        <taxon>Bacteria</taxon>
        <taxon>Pseudomonadati</taxon>
        <taxon>Bdellovibrionota</taxon>
        <taxon>Bdellovibrionia</taxon>
        <taxon>Bdellovibrionales</taxon>
        <taxon>Pseudobdellovibrionaceae</taxon>
        <taxon>Micavibrio</taxon>
    </lineage>
</organism>
<protein>
    <recommendedName>
        <fullName evidence="2">N-acetylmuramoyl-L-alanine amidase</fullName>
        <ecNumber evidence="2">3.5.1.28</ecNumber>
    </recommendedName>
</protein>
<dbReference type="HOGENOM" id="CLU_049290_2_2_5"/>
<dbReference type="PANTHER" id="PTHR30417">
    <property type="entry name" value="N-ACETYLMURAMOYL-L-ALANINE AMIDASE AMID"/>
    <property type="match status" value="1"/>
</dbReference>
<dbReference type="GO" id="GO:0071555">
    <property type="term" value="P:cell wall organization"/>
    <property type="evidence" value="ECO:0007669"/>
    <property type="project" value="UniProtKB-KW"/>
</dbReference>
<keyword evidence="7" id="KW-1185">Reference proteome</keyword>
<dbReference type="SUPFAM" id="SSF55846">
    <property type="entry name" value="N-acetylmuramoyl-L-alanine amidase-like"/>
    <property type="match status" value="1"/>
</dbReference>
<evidence type="ECO:0000313" key="7">
    <source>
        <dbReference type="Proteomes" id="UP000009286"/>
    </source>
</evidence>
<gene>
    <name evidence="6" type="ordered locus">MICA_1913</name>
</gene>
<dbReference type="SMART" id="SM00644">
    <property type="entry name" value="Ami_2"/>
    <property type="match status" value="1"/>
</dbReference>
<dbReference type="STRING" id="856793.MICA_1913"/>
<sequence length="253" mass="28414">MTMRTKHSPNFNERAGGVAPTVLILHYTGTKTAQDAEDVYMDTNPPKQKSPGPVSPHYMIDYDGTVTQFVAEDKRAWHAGASWWDGRDDINSHSIGIEIVNPGINYGYVDFTQAQMDALHVLVQGILSRNPIPAHYVLGHSDIAPTRKPDPGEKLDWAWLAARGIGLWPQPDQRDYDLGDIFLGNAADLHRALTEYGYDPRLKLDELIPAFQRHFQPDAFVDPARRGRSDRELAARLHWLLRMKNTAAKAPTP</sequence>
<proteinExistence type="predicted"/>
<dbReference type="InterPro" id="IPR036505">
    <property type="entry name" value="Amidase/PGRP_sf"/>
</dbReference>
<evidence type="ECO:0000256" key="1">
    <source>
        <dbReference type="ARBA" id="ARBA00001561"/>
    </source>
</evidence>
<dbReference type="OrthoDB" id="9794842at2"/>
<accession>G2KMC8</accession>
<comment type="catalytic activity">
    <reaction evidence="1">
        <text>Hydrolyzes the link between N-acetylmuramoyl residues and L-amino acid residues in certain cell-wall glycopeptides.</text>
        <dbReference type="EC" id="3.5.1.28"/>
    </reaction>
</comment>
<evidence type="ECO:0000313" key="6">
    <source>
        <dbReference type="EMBL" id="AEP10222.1"/>
    </source>
</evidence>
<dbReference type="CDD" id="cd06583">
    <property type="entry name" value="PGRP"/>
    <property type="match status" value="1"/>
</dbReference>
<dbReference type="AlphaFoldDB" id="G2KMC8"/>
<dbReference type="Gene3D" id="3.40.80.10">
    <property type="entry name" value="Peptidoglycan recognition protein-like"/>
    <property type="match status" value="1"/>
</dbReference>
<dbReference type="Proteomes" id="UP000009286">
    <property type="component" value="Chromosome"/>
</dbReference>
<evidence type="ECO:0000259" key="5">
    <source>
        <dbReference type="SMART" id="SM00644"/>
    </source>
</evidence>
<dbReference type="InterPro" id="IPR002502">
    <property type="entry name" value="Amidase_domain"/>
</dbReference>
<dbReference type="KEGG" id="mai:MICA_1913"/>
<reference evidence="6 7" key="1">
    <citation type="journal article" date="2011" name="BMC Genomics">
        <title>Genomic insights into an obligate epibiotic bacterial predator: Micavibrio aeruginosavorus ARL-13.</title>
        <authorList>
            <person name="Wang Z."/>
            <person name="Kadouri D."/>
            <person name="Wu M."/>
        </authorList>
    </citation>
    <scope>NUCLEOTIDE SEQUENCE [LARGE SCALE GENOMIC DNA]</scope>
    <source>
        <strain evidence="6 7">ARL-13</strain>
    </source>
</reference>
<dbReference type="GO" id="GO:0009253">
    <property type="term" value="P:peptidoglycan catabolic process"/>
    <property type="evidence" value="ECO:0007669"/>
    <property type="project" value="InterPro"/>
</dbReference>
<dbReference type="GO" id="GO:0008745">
    <property type="term" value="F:N-acetylmuramoyl-L-alanine amidase activity"/>
    <property type="evidence" value="ECO:0007669"/>
    <property type="project" value="UniProtKB-EC"/>
</dbReference>
<keyword evidence="4" id="KW-0961">Cell wall biogenesis/degradation</keyword>
<dbReference type="EMBL" id="CP002382">
    <property type="protein sequence ID" value="AEP10222.1"/>
    <property type="molecule type" value="Genomic_DNA"/>
</dbReference>
<feature type="domain" description="N-acetylmuramoyl-L-alanine amidase" evidence="5">
    <location>
        <begin position="8"/>
        <end position="152"/>
    </location>
</feature>
<dbReference type="EC" id="3.5.1.28" evidence="2"/>
<evidence type="ECO:0000256" key="3">
    <source>
        <dbReference type="ARBA" id="ARBA00022801"/>
    </source>
</evidence>
<name>G2KMC8_MICAA</name>
<keyword evidence="3" id="KW-0378">Hydrolase</keyword>
<dbReference type="RefSeq" id="WP_014103445.1">
    <property type="nucleotide sequence ID" value="NC_016026.1"/>
</dbReference>
<dbReference type="Pfam" id="PF01510">
    <property type="entry name" value="Amidase_2"/>
    <property type="match status" value="1"/>
</dbReference>
<dbReference type="GO" id="GO:0019867">
    <property type="term" value="C:outer membrane"/>
    <property type="evidence" value="ECO:0007669"/>
    <property type="project" value="TreeGrafter"/>
</dbReference>
<dbReference type="InterPro" id="IPR051206">
    <property type="entry name" value="NAMLAA_amidase_2"/>
</dbReference>
<evidence type="ECO:0000256" key="2">
    <source>
        <dbReference type="ARBA" id="ARBA00011901"/>
    </source>
</evidence>
<evidence type="ECO:0000256" key="4">
    <source>
        <dbReference type="ARBA" id="ARBA00023316"/>
    </source>
</evidence>